<evidence type="ECO:0000313" key="3">
    <source>
        <dbReference type="Proteomes" id="UP001469365"/>
    </source>
</evidence>
<keyword evidence="3" id="KW-1185">Reference proteome</keyword>
<dbReference type="PIRSF" id="PIRSF005956">
    <property type="entry name" value="BtpA"/>
    <property type="match status" value="1"/>
</dbReference>
<dbReference type="InterPro" id="IPR011060">
    <property type="entry name" value="RibuloseP-bd_barrel"/>
</dbReference>
<reference evidence="2 3" key="1">
    <citation type="submission" date="2024-04" db="EMBL/GenBank/DDBJ databases">
        <title>draft genome sequnece of Paenibacillus filicis.</title>
        <authorList>
            <person name="Kim D.-U."/>
        </authorList>
    </citation>
    <scope>NUCLEOTIDE SEQUENCE [LARGE SCALE GENOMIC DNA]</scope>
    <source>
        <strain evidence="2 3">KACC14197</strain>
    </source>
</reference>
<dbReference type="InterPro" id="IPR013785">
    <property type="entry name" value="Aldolase_TIM"/>
</dbReference>
<comment type="similarity">
    <text evidence="1">Belongs to the BtpA family.</text>
</comment>
<dbReference type="SUPFAM" id="SSF51366">
    <property type="entry name" value="Ribulose-phoshate binding barrel"/>
    <property type="match status" value="1"/>
</dbReference>
<dbReference type="NCBIfam" id="TIGR00259">
    <property type="entry name" value="thylakoid_BtpA"/>
    <property type="match status" value="1"/>
</dbReference>
<sequence>MASTIFPGKSNAIIDIFKTDKAVIGMVHLKALPGAPHFGGGNLDAIYDFAMKDVRALEEGKVDGLIIENAWDIPFMKPDDIGLETVAALTALTVRIKQQTDLPIGINCLANAVIPSLAVAKSADVPFVRVNQWVNGYVANEGFMEGIAGKAMRYRSSIKGDTIKIFADVHVKHGSHSIVADRSLAEQTHDNIFFDTDVLIATGNRTGDETPTQEIEGIKNHTDLPVIVGSGMTKDNAEKILSLCNGCIVGSSIKYDGLWWNNVDPARVKALMEVVIALREKEGR</sequence>
<gene>
    <name evidence="2" type="ORF">WMW72_16695</name>
</gene>
<comment type="caution">
    <text evidence="2">The sequence shown here is derived from an EMBL/GenBank/DDBJ whole genome shotgun (WGS) entry which is preliminary data.</text>
</comment>
<organism evidence="2 3">
    <name type="scientific">Paenibacillus filicis</name>
    <dbReference type="NCBI Taxonomy" id="669464"/>
    <lineage>
        <taxon>Bacteria</taxon>
        <taxon>Bacillati</taxon>
        <taxon>Bacillota</taxon>
        <taxon>Bacilli</taxon>
        <taxon>Bacillales</taxon>
        <taxon>Paenibacillaceae</taxon>
        <taxon>Paenibacillus</taxon>
    </lineage>
</organism>
<dbReference type="Gene3D" id="3.20.20.70">
    <property type="entry name" value="Aldolase class I"/>
    <property type="match status" value="1"/>
</dbReference>
<accession>A0ABU9DL13</accession>
<dbReference type="PANTHER" id="PTHR21381">
    <property type="entry name" value="ZGC:162297"/>
    <property type="match status" value="1"/>
</dbReference>
<dbReference type="PANTHER" id="PTHR21381:SF3">
    <property type="entry name" value="SGC REGION PROTEIN SGCQ-RELATED"/>
    <property type="match status" value="1"/>
</dbReference>
<protein>
    <submittedName>
        <fullName evidence="2">BtpA/SgcQ family protein</fullName>
    </submittedName>
</protein>
<dbReference type="InterPro" id="IPR005137">
    <property type="entry name" value="BtpA"/>
</dbReference>
<proteinExistence type="inferred from homology"/>
<dbReference type="Pfam" id="PF03437">
    <property type="entry name" value="BtpA"/>
    <property type="match status" value="1"/>
</dbReference>
<dbReference type="Proteomes" id="UP001469365">
    <property type="component" value="Unassembled WGS sequence"/>
</dbReference>
<name>A0ABU9DL13_9BACL</name>
<evidence type="ECO:0000256" key="1">
    <source>
        <dbReference type="ARBA" id="ARBA00006007"/>
    </source>
</evidence>
<dbReference type="RefSeq" id="WP_341416654.1">
    <property type="nucleotide sequence ID" value="NZ_JBBPCC010000010.1"/>
</dbReference>
<dbReference type="EMBL" id="JBBPCC010000010">
    <property type="protein sequence ID" value="MEK8129546.1"/>
    <property type="molecule type" value="Genomic_DNA"/>
</dbReference>
<evidence type="ECO:0000313" key="2">
    <source>
        <dbReference type="EMBL" id="MEK8129546.1"/>
    </source>
</evidence>